<organism evidence="6 7">
    <name type="scientific">Saccoglossus kowalevskii</name>
    <name type="common">Acorn worm</name>
    <dbReference type="NCBI Taxonomy" id="10224"/>
    <lineage>
        <taxon>Eukaryota</taxon>
        <taxon>Metazoa</taxon>
        <taxon>Hemichordata</taxon>
        <taxon>Enteropneusta</taxon>
        <taxon>Harrimaniidae</taxon>
        <taxon>Saccoglossus</taxon>
    </lineage>
</organism>
<evidence type="ECO:0000313" key="6">
    <source>
        <dbReference type="Proteomes" id="UP000694865"/>
    </source>
</evidence>
<dbReference type="PANTHER" id="PTHR15398:SF4">
    <property type="entry name" value="BROMODOMAIN-CONTAINING PROTEIN 8 ISOFORM X1"/>
    <property type="match status" value="1"/>
</dbReference>
<dbReference type="Proteomes" id="UP000694865">
    <property type="component" value="Unplaced"/>
</dbReference>
<feature type="compositionally biased region" description="Polar residues" evidence="4">
    <location>
        <begin position="402"/>
        <end position="412"/>
    </location>
</feature>
<feature type="compositionally biased region" description="Basic and acidic residues" evidence="4">
    <location>
        <begin position="413"/>
        <end position="424"/>
    </location>
</feature>
<keyword evidence="3" id="KW-0175">Coiled coil</keyword>
<evidence type="ECO:0000256" key="4">
    <source>
        <dbReference type="SAM" id="MobiDB-lite"/>
    </source>
</evidence>
<evidence type="ECO:0000256" key="2">
    <source>
        <dbReference type="PROSITE-ProRule" id="PRU00035"/>
    </source>
</evidence>
<evidence type="ECO:0000256" key="3">
    <source>
        <dbReference type="SAM" id="Coils"/>
    </source>
</evidence>
<dbReference type="GeneID" id="100377338"/>
<feature type="region of interest" description="Disordered" evidence="4">
    <location>
        <begin position="162"/>
        <end position="257"/>
    </location>
</feature>
<name>A0ABM0MLX7_SACKO</name>
<dbReference type="InterPro" id="IPR037966">
    <property type="entry name" value="Brd8_Bromo_dom"/>
</dbReference>
<reference evidence="7" key="1">
    <citation type="submission" date="2025-08" db="UniProtKB">
        <authorList>
            <consortium name="RefSeq"/>
        </authorList>
    </citation>
    <scope>IDENTIFICATION</scope>
    <source>
        <tissue evidence="7">Testes</tissue>
    </source>
</reference>
<feature type="compositionally biased region" description="Polar residues" evidence="4">
    <location>
        <begin position="230"/>
        <end position="246"/>
    </location>
</feature>
<dbReference type="Pfam" id="PF00439">
    <property type="entry name" value="Bromodomain"/>
    <property type="match status" value="1"/>
</dbReference>
<accession>A0ABM0MLX7</accession>
<dbReference type="InterPro" id="IPR036427">
    <property type="entry name" value="Bromodomain-like_sf"/>
</dbReference>
<keyword evidence="6" id="KW-1185">Reference proteome</keyword>
<protein>
    <submittedName>
        <fullName evidence="7">Bromodomain-containing protein 8-like</fullName>
    </submittedName>
</protein>
<sequence>MAAVQRTLLKSAPTDKWSVRERLCLGSSVLRSGDQNWVSVSRAIKPFGEPNRPADWFSQKNCASQYSEMLETVETPKRKRSSDRGEVETPGDLIVRKLTAERIEELKQQIEEDQREYRKTKAQIEKIRRGESDHSLKQIWEEVQAQKKASEEAVEAMRLASEAKAAANAAKPPGRPVAQPPNKSRKRVQNLRGRQQSSSQGSGTDERGESDSGTDTPTEVLTPEAVVSSEMPQNKEVTCSHNNPFTKTAPPSPLLSSLLKDRHQSLVLQQGLTSLKEPIESTLPKHQLEMPSADVSSAQTPSPLTPSPVVPTSPCSGAPTLSKLLNSPKTISSLSIPNTNTVHVVGGDSVKPSIIEPTSKETRRSIELVSIPSIEIQDEASVDSVKEEIPSNPLSDEKPSESTELLVNADSSRSVDKSASETSKEAAVTSISAASDTNKESGMTRIGAAVETSVGAAVETSTTSVGAAVETSTTSATMETTGKTLEVDLDKMLAENKKRDNIAVCEPDKCTEKMIDTQTPVKEAEPVENKSSVSLNVDDEVSFKEGPSSPSSSTSSARPEDNRSARRRGGAKARTAGSRQSARVRNREKQEDENENESAEKPVKKDETSEGGSIDGRKEEDRSEADESECNEVGGAGGDSGDEGSSTAASTKPPQQFSFYSDSVPSSPASFSQGDDPEAIQAQKAWKKSIMMVWRATASHKYANVFLHPVTDELAPGYHSIVYRPMDLSTIKKNIETGGIRTTSEFQRDIMLMFQNAIMYNNSDHDVYHMGIEMHRDVMEHIQVLTYILLVLCQICLAGC</sequence>
<feature type="coiled-coil region" evidence="3">
    <location>
        <begin position="96"/>
        <end position="130"/>
    </location>
</feature>
<gene>
    <name evidence="7" type="primary">LOC100377338</name>
</gene>
<evidence type="ECO:0000256" key="1">
    <source>
        <dbReference type="ARBA" id="ARBA00023117"/>
    </source>
</evidence>
<feature type="region of interest" description="Disordered" evidence="4">
    <location>
        <begin position="516"/>
        <end position="679"/>
    </location>
</feature>
<feature type="compositionally biased region" description="Basic and acidic residues" evidence="4">
    <location>
        <begin position="384"/>
        <end position="401"/>
    </location>
</feature>
<dbReference type="RefSeq" id="XP_006821018.1">
    <property type="nucleotide sequence ID" value="XM_006820955.1"/>
</dbReference>
<feature type="region of interest" description="Disordered" evidence="4">
    <location>
        <begin position="381"/>
        <end position="440"/>
    </location>
</feature>
<evidence type="ECO:0000259" key="5">
    <source>
        <dbReference type="PROSITE" id="PS50014"/>
    </source>
</evidence>
<feature type="domain" description="Bromo" evidence="5">
    <location>
        <begin position="698"/>
        <end position="768"/>
    </location>
</feature>
<dbReference type="SUPFAM" id="SSF47370">
    <property type="entry name" value="Bromodomain"/>
    <property type="match status" value="1"/>
</dbReference>
<dbReference type="PANTHER" id="PTHR15398">
    <property type="entry name" value="BROMODOMAIN-CONTAINING PROTEIN 8"/>
    <property type="match status" value="1"/>
</dbReference>
<proteinExistence type="predicted"/>
<feature type="compositionally biased region" description="Low complexity" evidence="4">
    <location>
        <begin position="547"/>
        <end position="556"/>
    </location>
</feature>
<feature type="compositionally biased region" description="Low complexity" evidence="4">
    <location>
        <begin position="192"/>
        <end position="203"/>
    </location>
</feature>
<keyword evidence="1 2" id="KW-0103">Bromodomain</keyword>
<dbReference type="Gene3D" id="1.20.920.10">
    <property type="entry name" value="Bromodomain-like"/>
    <property type="match status" value="1"/>
</dbReference>
<feature type="compositionally biased region" description="Basic and acidic residues" evidence="4">
    <location>
        <begin position="598"/>
        <end position="608"/>
    </location>
</feature>
<dbReference type="PROSITE" id="PS50014">
    <property type="entry name" value="BROMODOMAIN_2"/>
    <property type="match status" value="1"/>
</dbReference>
<dbReference type="CDD" id="cd05507">
    <property type="entry name" value="Bromo_brd8_like"/>
    <property type="match status" value="1"/>
</dbReference>
<dbReference type="PRINTS" id="PR00503">
    <property type="entry name" value="BROMODOMAIN"/>
</dbReference>
<dbReference type="SMART" id="SM00297">
    <property type="entry name" value="BROMO"/>
    <property type="match status" value="1"/>
</dbReference>
<feature type="region of interest" description="Disordered" evidence="4">
    <location>
        <begin position="284"/>
        <end position="321"/>
    </location>
</feature>
<feature type="compositionally biased region" description="Low complexity" evidence="4">
    <location>
        <begin position="643"/>
        <end position="672"/>
    </location>
</feature>
<dbReference type="InterPro" id="IPR001487">
    <property type="entry name" value="Bromodomain"/>
</dbReference>
<evidence type="ECO:0000313" key="7">
    <source>
        <dbReference type="RefSeq" id="XP_006821018.1"/>
    </source>
</evidence>